<protein>
    <submittedName>
        <fullName evidence="10">Retrotransposon protein</fullName>
    </submittedName>
</protein>
<comment type="subcellular location">
    <subcellularLocation>
        <location evidence="2">Nucleus</location>
    </subcellularLocation>
</comment>
<dbReference type="Pfam" id="PF13359">
    <property type="entry name" value="DDE_Tnp_4"/>
    <property type="match status" value="1"/>
</dbReference>
<dbReference type="Proteomes" id="UP000321393">
    <property type="component" value="Unassembled WGS sequence"/>
</dbReference>
<comment type="similarity">
    <text evidence="3">Belongs to the HARBI1 family.</text>
</comment>
<evidence type="ECO:0000313" key="9">
    <source>
        <dbReference type="EMBL" id="KAA0036814.1"/>
    </source>
</evidence>
<dbReference type="InterPro" id="IPR045249">
    <property type="entry name" value="HARBI1-like"/>
</dbReference>
<evidence type="ECO:0000313" key="10">
    <source>
        <dbReference type="EMBL" id="TYJ95882.1"/>
    </source>
</evidence>
<dbReference type="EMBL" id="SSTD01020080">
    <property type="protein sequence ID" value="TYJ95882.1"/>
    <property type="molecule type" value="Genomic_DNA"/>
</dbReference>
<dbReference type="EMBL" id="SSTE01019218">
    <property type="protein sequence ID" value="KAA0036814.1"/>
    <property type="molecule type" value="Genomic_DNA"/>
</dbReference>
<dbReference type="Proteomes" id="UP000321947">
    <property type="component" value="Unassembled WGS sequence"/>
</dbReference>
<keyword evidence="4" id="KW-0540">Nuclease</keyword>
<reference evidence="11 12" key="1">
    <citation type="submission" date="2019-08" db="EMBL/GenBank/DDBJ databases">
        <title>Draft genome sequences of two oriental melons (Cucumis melo L. var makuwa).</title>
        <authorList>
            <person name="Kwon S.-Y."/>
        </authorList>
    </citation>
    <scope>NUCLEOTIDE SEQUENCE [LARGE SCALE GENOMIC DNA]</scope>
    <source>
        <strain evidence="12">cv. Chang Bougi</strain>
        <strain evidence="11">cv. SW 3</strain>
        <tissue evidence="10">Leaf</tissue>
    </source>
</reference>
<evidence type="ECO:0000256" key="5">
    <source>
        <dbReference type="ARBA" id="ARBA00022723"/>
    </source>
</evidence>
<keyword evidence="5" id="KW-0479">Metal-binding</keyword>
<dbReference type="GO" id="GO:0016787">
    <property type="term" value="F:hydrolase activity"/>
    <property type="evidence" value="ECO:0007669"/>
    <property type="project" value="UniProtKB-KW"/>
</dbReference>
<keyword evidence="6" id="KW-0378">Hydrolase</keyword>
<organism evidence="10 12">
    <name type="scientific">Cucumis melo var. makuwa</name>
    <name type="common">Oriental melon</name>
    <dbReference type="NCBI Taxonomy" id="1194695"/>
    <lineage>
        <taxon>Eukaryota</taxon>
        <taxon>Viridiplantae</taxon>
        <taxon>Streptophyta</taxon>
        <taxon>Embryophyta</taxon>
        <taxon>Tracheophyta</taxon>
        <taxon>Spermatophyta</taxon>
        <taxon>Magnoliopsida</taxon>
        <taxon>eudicotyledons</taxon>
        <taxon>Gunneridae</taxon>
        <taxon>Pentapetalae</taxon>
        <taxon>rosids</taxon>
        <taxon>fabids</taxon>
        <taxon>Cucurbitales</taxon>
        <taxon>Cucurbitaceae</taxon>
        <taxon>Benincaseae</taxon>
        <taxon>Cucumis</taxon>
    </lineage>
</organism>
<dbReference type="AlphaFoldDB" id="A0A5D3B7Q7"/>
<proteinExistence type="inferred from homology"/>
<evidence type="ECO:0000256" key="3">
    <source>
        <dbReference type="ARBA" id="ARBA00006958"/>
    </source>
</evidence>
<comment type="cofactor">
    <cofactor evidence="1">
        <name>a divalent metal cation</name>
        <dbReference type="ChEBI" id="CHEBI:60240"/>
    </cofactor>
</comment>
<evidence type="ECO:0000256" key="7">
    <source>
        <dbReference type="ARBA" id="ARBA00023242"/>
    </source>
</evidence>
<gene>
    <name evidence="10" type="ORF">E5676_scaffold110G001790</name>
    <name evidence="9" type="ORF">E6C27_scaffold20G001100</name>
</gene>
<dbReference type="GO" id="GO:0046872">
    <property type="term" value="F:metal ion binding"/>
    <property type="evidence" value="ECO:0007669"/>
    <property type="project" value="UniProtKB-KW"/>
</dbReference>
<comment type="caution">
    <text evidence="10">The sequence shown here is derived from an EMBL/GenBank/DDBJ whole genome shotgun (WGS) entry which is preliminary data.</text>
</comment>
<feature type="domain" description="DDE Tnp4" evidence="8">
    <location>
        <begin position="67"/>
        <end position="166"/>
    </location>
</feature>
<evidence type="ECO:0000259" key="8">
    <source>
        <dbReference type="Pfam" id="PF13359"/>
    </source>
</evidence>
<evidence type="ECO:0000256" key="4">
    <source>
        <dbReference type="ARBA" id="ARBA00022722"/>
    </source>
</evidence>
<dbReference type="PANTHER" id="PTHR22930:SF293">
    <property type="entry name" value="PROTEIN ALP1-LIKE"/>
    <property type="match status" value="1"/>
</dbReference>
<evidence type="ECO:0000256" key="6">
    <source>
        <dbReference type="ARBA" id="ARBA00022801"/>
    </source>
</evidence>
<accession>A0A5D3B7Q7</accession>
<evidence type="ECO:0000313" key="11">
    <source>
        <dbReference type="Proteomes" id="UP000321393"/>
    </source>
</evidence>
<keyword evidence="7" id="KW-0539">Nucleus</keyword>
<evidence type="ECO:0000313" key="12">
    <source>
        <dbReference type="Proteomes" id="UP000321947"/>
    </source>
</evidence>
<dbReference type="STRING" id="1194695.A0A5D3B7Q7"/>
<sequence length="166" mass="19114">MAQRQTLLTLEALMNDNKHLSQTPYDTRHRIRTVADLSSTEIVDVEEMVAMFLNVLAVLVHDVKNCVIQREFGISYVFAGWEGHALDSQILRDALARQNGLQMPKGYYYLCNAGYPNTEGFLAPRYHLQEWRGDENAPTTAKEYFNMKHSSTRNMIERAFDILKGR</sequence>
<evidence type="ECO:0000256" key="1">
    <source>
        <dbReference type="ARBA" id="ARBA00001968"/>
    </source>
</evidence>
<dbReference type="OrthoDB" id="1699974at2759"/>
<dbReference type="InterPro" id="IPR027806">
    <property type="entry name" value="HARBI1_dom"/>
</dbReference>
<evidence type="ECO:0000256" key="2">
    <source>
        <dbReference type="ARBA" id="ARBA00004123"/>
    </source>
</evidence>
<dbReference type="PANTHER" id="PTHR22930">
    <property type="match status" value="1"/>
</dbReference>
<name>A0A5D3B7Q7_CUCMM</name>
<dbReference type="GO" id="GO:0004518">
    <property type="term" value="F:nuclease activity"/>
    <property type="evidence" value="ECO:0007669"/>
    <property type="project" value="UniProtKB-KW"/>
</dbReference>
<dbReference type="GO" id="GO:0005634">
    <property type="term" value="C:nucleus"/>
    <property type="evidence" value="ECO:0007669"/>
    <property type="project" value="UniProtKB-SubCell"/>
</dbReference>